<evidence type="ECO:0000313" key="3">
    <source>
        <dbReference type="Proteomes" id="UP001278188"/>
    </source>
</evidence>
<dbReference type="SUPFAM" id="SSF56300">
    <property type="entry name" value="Metallo-dependent phosphatases"/>
    <property type="match status" value="1"/>
</dbReference>
<proteinExistence type="predicted"/>
<feature type="signal peptide" evidence="1">
    <location>
        <begin position="1"/>
        <end position="20"/>
    </location>
</feature>
<evidence type="ECO:0000313" key="2">
    <source>
        <dbReference type="EMBL" id="MDV2467637.1"/>
    </source>
</evidence>
<dbReference type="Proteomes" id="UP001278188">
    <property type="component" value="Unassembled WGS sequence"/>
</dbReference>
<reference evidence="2 3" key="1">
    <citation type="submission" date="2023-06" db="EMBL/GenBank/DDBJ databases">
        <title>Genomic Analysis of Acinetobacter Strains Recovered from South Australian Aquatic Samples provides Insights into the Circulation of Antibiotic Resistance determinants in the Environment.</title>
        <authorList>
            <person name="Tobin L."/>
            <person name="Jarocki V.M."/>
            <person name="Kenyon J."/>
            <person name="Drigo B."/>
            <person name="Donner E."/>
            <person name="Djordjevic S.P."/>
            <person name="Hamidian M."/>
        </authorList>
    </citation>
    <scope>NUCLEOTIDE SEQUENCE [LARGE SCALE GENOMIC DNA]</scope>
    <source>
        <strain evidence="2 3">SAAc652</strain>
    </source>
</reference>
<protein>
    <recommendedName>
        <fullName evidence="4">Calcineurin-like phosphoesterase domain-containing protein</fullName>
    </recommendedName>
</protein>
<feature type="chain" id="PRO_5047376304" description="Calcineurin-like phosphoesterase domain-containing protein" evidence="1">
    <location>
        <begin position="21"/>
        <end position="611"/>
    </location>
</feature>
<comment type="caution">
    <text evidence="2">The sequence shown here is derived from an EMBL/GenBank/DDBJ whole genome shotgun (WGS) entry which is preliminary data.</text>
</comment>
<dbReference type="InterPro" id="IPR029052">
    <property type="entry name" value="Metallo-depent_PP-like"/>
</dbReference>
<dbReference type="EMBL" id="JASVDY010000001">
    <property type="protein sequence ID" value="MDV2467637.1"/>
    <property type="molecule type" value="Genomic_DNA"/>
</dbReference>
<organism evidence="2 3">
    <name type="scientific">Acinetobacter chinensis</name>
    <dbReference type="NCBI Taxonomy" id="2004650"/>
    <lineage>
        <taxon>Bacteria</taxon>
        <taxon>Pseudomonadati</taxon>
        <taxon>Pseudomonadota</taxon>
        <taxon>Gammaproteobacteria</taxon>
        <taxon>Moraxellales</taxon>
        <taxon>Moraxellaceae</taxon>
        <taxon>Acinetobacter</taxon>
    </lineage>
</organism>
<evidence type="ECO:0008006" key="4">
    <source>
        <dbReference type="Google" id="ProtNLM"/>
    </source>
</evidence>
<keyword evidence="1" id="KW-0732">Signal</keyword>
<accession>A0ABU3WCT1</accession>
<name>A0ABU3WCT1_9GAMM</name>
<keyword evidence="3" id="KW-1185">Reference proteome</keyword>
<gene>
    <name evidence="2" type="ORF">QR674_01390</name>
</gene>
<evidence type="ECO:0000256" key="1">
    <source>
        <dbReference type="SAM" id="SignalP"/>
    </source>
</evidence>
<sequence length="611" mass="70983">MNIKKLIVLSVFIVVSNTYANEKKVTITAPIILLADNQEHERNGTLTYIGGYFIHKMSGSAMRNPRQDVYTKYAMKYILDQNPTSKVVHLGDFLDISCKSESDRFFSLMDQYIYEDRLAFGLGNHDGFYVGNYAYEKDSNIKISFQGPDSWRDRCNNGYLSKELKYNTFDVIQDKTKVINGFMKYGRIINTNNKRNGVCAKGMECNEIQVSDFWKIYTQNTIINNNVKSKKVSYFGKEGVGQFWRAYVVSEIDFPQYNDSSKLKVKMLILDTSQSEKHKNNAFNTSFSKLGFKPDILYGNVLEEQRKLVELKLEQDCGEKKCLFILAGHHPVKDLKKSAKEWIEKLYQNNQNLIPTYFSAHTHEGYTQDYKSFKEVNIGALIENNPSFHMIQVIKDNNEKYDIEYNKYSISTYLKPLNCPVFEKDDIDLISKGDFSKSSLNEKIDYVKKNLDFAIYQLENIKKEAESDNKIAKEIWNGVSQQYSLVSIYDQMNRIIEDDKMSYLGERCKPKSEKGLQNSYWEAGTYKNGESLLNNLKKIKRSFFDTENVNKFCDGKNNHKDGPNGKYLAHADALFLGQLQDWFEKIPTEAFSKNYHVCQYKHTIDIEKEKY</sequence>
<dbReference type="RefSeq" id="WP_317081322.1">
    <property type="nucleotide sequence ID" value="NZ_JASVDY010000001.1"/>
</dbReference>